<dbReference type="PANTHER" id="PTHR36791">
    <property type="entry name" value="OS03G0363400 PROTEIN"/>
    <property type="match status" value="1"/>
</dbReference>
<gene>
    <name evidence="1" type="ORF">F8388_008896</name>
    <name evidence="2" type="ORF">G4B88_004443</name>
</gene>
<evidence type="ECO:0000313" key="2">
    <source>
        <dbReference type="EMBL" id="KAF4400900.1"/>
    </source>
</evidence>
<evidence type="ECO:0000313" key="4">
    <source>
        <dbReference type="Proteomes" id="UP000583929"/>
    </source>
</evidence>
<dbReference type="Proteomes" id="UP000525078">
    <property type="component" value="Unassembled WGS sequence"/>
</dbReference>
<dbReference type="InterPro" id="IPR005358">
    <property type="entry name" value="Puta_zinc/iron-chelating_dom"/>
</dbReference>
<proteinExistence type="predicted"/>
<reference evidence="3 4" key="1">
    <citation type="journal article" date="2020" name="bioRxiv">
        <title>Sequence and annotation of 42 cannabis genomes reveals extensive copy number variation in cannabinoid synthesis and pathogen resistance genes.</title>
        <authorList>
            <person name="Mckernan K.J."/>
            <person name="Helbert Y."/>
            <person name="Kane L.T."/>
            <person name="Ebling H."/>
            <person name="Zhang L."/>
            <person name="Liu B."/>
            <person name="Eaton Z."/>
            <person name="Mclaughlin S."/>
            <person name="Kingan S."/>
            <person name="Baybayan P."/>
            <person name="Concepcion G."/>
            <person name="Jordan M."/>
            <person name="Riva A."/>
            <person name="Barbazuk W."/>
            <person name="Harkins T."/>
        </authorList>
    </citation>
    <scope>NUCLEOTIDE SEQUENCE [LARGE SCALE GENOMIC DNA]</scope>
    <source>
        <strain evidence="3 4">cv. Jamaican Lion 4</strain>
        <strain evidence="2">Father</strain>
        <strain evidence="1">Mother</strain>
        <tissue evidence="2">Leaf</tissue>
    </source>
</reference>
<accession>A0A7J6I2Q8</accession>
<keyword evidence="4" id="KW-1185">Reference proteome</keyword>
<comment type="caution">
    <text evidence="2">The sequence shown here is derived from an EMBL/GenBank/DDBJ whole genome shotgun (WGS) entry which is preliminary data.</text>
</comment>
<organism evidence="2 4">
    <name type="scientific">Cannabis sativa</name>
    <name type="common">Hemp</name>
    <name type="synonym">Marijuana</name>
    <dbReference type="NCBI Taxonomy" id="3483"/>
    <lineage>
        <taxon>Eukaryota</taxon>
        <taxon>Viridiplantae</taxon>
        <taxon>Streptophyta</taxon>
        <taxon>Embryophyta</taxon>
        <taxon>Tracheophyta</taxon>
        <taxon>Spermatophyta</taxon>
        <taxon>Magnoliopsida</taxon>
        <taxon>eudicotyledons</taxon>
        <taxon>Gunneridae</taxon>
        <taxon>Pentapetalae</taxon>
        <taxon>rosids</taxon>
        <taxon>fabids</taxon>
        <taxon>Rosales</taxon>
        <taxon>Cannabaceae</taxon>
        <taxon>Cannabis</taxon>
    </lineage>
</organism>
<dbReference type="EMBL" id="JAATIQ010000014">
    <property type="protein sequence ID" value="KAF4400900.1"/>
    <property type="molecule type" value="Genomic_DNA"/>
</dbReference>
<protein>
    <submittedName>
        <fullName evidence="2">Uncharacterized protein</fullName>
    </submittedName>
</protein>
<evidence type="ECO:0000313" key="3">
    <source>
        <dbReference type="Proteomes" id="UP000525078"/>
    </source>
</evidence>
<dbReference type="Proteomes" id="UP000583929">
    <property type="component" value="Unassembled WGS sequence"/>
</dbReference>
<dbReference type="Pfam" id="PF03692">
    <property type="entry name" value="CxxCxxCC"/>
    <property type="match status" value="1"/>
</dbReference>
<dbReference type="EMBL" id="JAATIP010000023">
    <property type="protein sequence ID" value="KAF4391492.1"/>
    <property type="molecule type" value="Genomic_DNA"/>
</dbReference>
<dbReference type="AlphaFoldDB" id="A0A7J6I2Q8"/>
<dbReference type="PANTHER" id="PTHR36791:SF2">
    <property type="entry name" value="OS03G0363400 PROTEIN"/>
    <property type="match status" value="1"/>
</dbReference>
<name>A0A7J6I2Q8_CANSA</name>
<evidence type="ECO:0000313" key="1">
    <source>
        <dbReference type="EMBL" id="KAF4391492.1"/>
    </source>
</evidence>
<sequence>MSNESEIKGLKCKFENVYYYFNIVICYSQSYPCYSFRKKKRKKKKKILSMLAHTAALPSFSIVRMGGRARPAKRSQSQRSNAGFGGGRKEQLWHCVEGCGACCKLNKGPSFATPDEIFDDPSDVQLYRSMVGPDGWCIHYEKSTRRCSIYSERPYFCRVEPDVFETLYGISKKKFNKEACSSCRDTIKAIYGPHSKELDNFNCALRS</sequence>